<proteinExistence type="predicted"/>
<dbReference type="PANTHER" id="PTHR43793:SF2">
    <property type="entry name" value="BIFUNCTIONAL PROTEIN HLDE"/>
    <property type="match status" value="1"/>
</dbReference>
<dbReference type="AlphaFoldDB" id="A0A1G2MUN6"/>
<evidence type="ECO:0000259" key="3">
    <source>
        <dbReference type="Pfam" id="PF01467"/>
    </source>
</evidence>
<dbReference type="STRING" id="1802312.A3C06_04450"/>
<protein>
    <recommendedName>
        <fullName evidence="3">Cytidyltransferase-like domain-containing protein</fullName>
    </recommendedName>
</protein>
<comment type="caution">
    <text evidence="4">The sequence shown here is derived from an EMBL/GenBank/DDBJ whole genome shotgun (WGS) entry which is preliminary data.</text>
</comment>
<evidence type="ECO:0000313" key="5">
    <source>
        <dbReference type="Proteomes" id="UP000177565"/>
    </source>
</evidence>
<dbReference type="Gene3D" id="3.40.50.620">
    <property type="entry name" value="HUPs"/>
    <property type="match status" value="1"/>
</dbReference>
<organism evidence="4 5">
    <name type="scientific">Candidatus Taylorbacteria bacterium RIFCSPHIGHO2_02_FULL_46_13</name>
    <dbReference type="NCBI Taxonomy" id="1802312"/>
    <lineage>
        <taxon>Bacteria</taxon>
        <taxon>Candidatus Tayloriibacteriota</taxon>
    </lineage>
</organism>
<sequence>MKSPQTPSYKGMFGAASNFQDRLIPNYQRLGKIVAHLRGLGLKIVLTQGAYDMVHVGHARYLEEAKRHGDILIVGVDSDKKVKARKGPERPVVPEAERLEMLTHLRPVDLVVCKPLEAKKWELIKIVRPDVLIATGDTYSKKSLKEVSRYCGKVVVLERMATTTTSAKIRLLQIGTAKYLGQALTPRLIKTIQDVMDEVKGK</sequence>
<dbReference type="InterPro" id="IPR004821">
    <property type="entry name" value="Cyt_trans-like"/>
</dbReference>
<dbReference type="SUPFAM" id="SSF52374">
    <property type="entry name" value="Nucleotidylyl transferase"/>
    <property type="match status" value="1"/>
</dbReference>
<evidence type="ECO:0000313" key="4">
    <source>
        <dbReference type="EMBL" id="OHA26989.1"/>
    </source>
</evidence>
<dbReference type="EMBL" id="MHRQ01000013">
    <property type="protein sequence ID" value="OHA26989.1"/>
    <property type="molecule type" value="Genomic_DNA"/>
</dbReference>
<reference evidence="4 5" key="1">
    <citation type="journal article" date="2016" name="Nat. Commun.">
        <title>Thousands of microbial genomes shed light on interconnected biogeochemical processes in an aquifer system.</title>
        <authorList>
            <person name="Anantharaman K."/>
            <person name="Brown C.T."/>
            <person name="Hug L.A."/>
            <person name="Sharon I."/>
            <person name="Castelle C.J."/>
            <person name="Probst A.J."/>
            <person name="Thomas B.C."/>
            <person name="Singh A."/>
            <person name="Wilkins M.J."/>
            <person name="Karaoz U."/>
            <person name="Brodie E.L."/>
            <person name="Williams K.H."/>
            <person name="Hubbard S.S."/>
            <person name="Banfield J.F."/>
        </authorList>
    </citation>
    <scope>NUCLEOTIDE SEQUENCE [LARGE SCALE GENOMIC DNA]</scope>
</reference>
<feature type="domain" description="Cytidyltransferase-like" evidence="3">
    <location>
        <begin position="47"/>
        <end position="166"/>
    </location>
</feature>
<dbReference type="GO" id="GO:0016779">
    <property type="term" value="F:nucleotidyltransferase activity"/>
    <property type="evidence" value="ECO:0007669"/>
    <property type="project" value="UniProtKB-KW"/>
</dbReference>
<dbReference type="Proteomes" id="UP000177565">
    <property type="component" value="Unassembled WGS sequence"/>
</dbReference>
<evidence type="ECO:0000256" key="2">
    <source>
        <dbReference type="ARBA" id="ARBA00022695"/>
    </source>
</evidence>
<dbReference type="InterPro" id="IPR014729">
    <property type="entry name" value="Rossmann-like_a/b/a_fold"/>
</dbReference>
<keyword evidence="1" id="KW-0808">Transferase</keyword>
<keyword evidence="2" id="KW-0548">Nucleotidyltransferase</keyword>
<accession>A0A1G2MUN6</accession>
<evidence type="ECO:0000256" key="1">
    <source>
        <dbReference type="ARBA" id="ARBA00022679"/>
    </source>
</evidence>
<name>A0A1G2MUN6_9BACT</name>
<dbReference type="NCBIfam" id="TIGR00125">
    <property type="entry name" value="cyt_tran_rel"/>
    <property type="match status" value="1"/>
</dbReference>
<dbReference type="Pfam" id="PF01467">
    <property type="entry name" value="CTP_transf_like"/>
    <property type="match status" value="1"/>
</dbReference>
<dbReference type="PANTHER" id="PTHR43793">
    <property type="entry name" value="FAD SYNTHASE"/>
    <property type="match status" value="1"/>
</dbReference>
<dbReference type="InterPro" id="IPR050385">
    <property type="entry name" value="Archaeal_FAD_synthase"/>
</dbReference>
<gene>
    <name evidence="4" type="ORF">A3C06_04450</name>
</gene>